<feature type="compositionally biased region" description="Acidic residues" evidence="3">
    <location>
        <begin position="398"/>
        <end position="415"/>
    </location>
</feature>
<dbReference type="Pfam" id="PF14520">
    <property type="entry name" value="HHH_5"/>
    <property type="match status" value="1"/>
</dbReference>
<dbReference type="InterPro" id="IPR027417">
    <property type="entry name" value="P-loop_NTPase"/>
</dbReference>
<dbReference type="InterPro" id="IPR003593">
    <property type="entry name" value="AAA+_ATPase"/>
</dbReference>
<dbReference type="Gene3D" id="2.30.30.940">
    <property type="match status" value="1"/>
</dbReference>
<dbReference type="PANTHER" id="PTHR43788:SF6">
    <property type="entry name" value="DNA HELICASE B"/>
    <property type="match status" value="1"/>
</dbReference>
<feature type="region of interest" description="Disordered" evidence="3">
    <location>
        <begin position="387"/>
        <end position="420"/>
    </location>
</feature>
<protein>
    <recommendedName>
        <fullName evidence="4">AAA+ ATPase domain-containing protein</fullName>
    </recommendedName>
</protein>
<keyword evidence="2" id="KW-0067">ATP-binding</keyword>
<gene>
    <name evidence="5" type="ORF">AB1Y20_003544</name>
</gene>
<dbReference type="AlphaFoldDB" id="A0AB34J6Y2"/>
<evidence type="ECO:0000256" key="2">
    <source>
        <dbReference type="ARBA" id="ARBA00022840"/>
    </source>
</evidence>
<dbReference type="Gene3D" id="1.10.150.20">
    <property type="entry name" value="5' to 3' exonuclease, C-terminal subdomain"/>
    <property type="match status" value="1"/>
</dbReference>
<dbReference type="GO" id="GO:0005524">
    <property type="term" value="F:ATP binding"/>
    <property type="evidence" value="ECO:0007669"/>
    <property type="project" value="UniProtKB-KW"/>
</dbReference>
<feature type="compositionally biased region" description="Basic and acidic residues" evidence="3">
    <location>
        <begin position="387"/>
        <end position="397"/>
    </location>
</feature>
<comment type="caution">
    <text evidence="5">The sequence shown here is derived from an EMBL/GenBank/DDBJ whole genome shotgun (WGS) entry which is preliminary data.</text>
</comment>
<sequence>MLHFARPLRHASLRAFPPRLLPSLPPPSRAALSLRHLSFSLAFDEELYAEPSPPPLAPLAPHEQLWTGLVWRIVRREPSTRRAVFELADVSCGDEKLLVAVSEEFHAAIGKGNHVAVRGTLKGARMVAASEVRLAAGLPAPPVEATAAREVLLHGFISGVGPKLAELLYHRFGEQVLHKLAHGSEEELLAIPGIGRSTLRRVRYSSREWLSKDAQRTFASSRCFFKGRQLHRLLAALPSCDSLLPQQPYRLLSVDGVDFHTADALALASFHTPRNARARGFAAVLHALRGLEADGHCAVPRTPLLASVARLLLAGVAEEDRREAAALAAAALAELHRSGGVNVELPPPHVDALSKRPPRDAMVSSVDAHEAERAVAFAVRLLLAAPPRRDEEGRGEEGEGEEGEGEGEGGVEGEGELCSRQREAVRQAMCGRLLVLTGGPGTGKTHTVRSIVRRWEAQGRRVAMACPTARAANVLADAVGRPASTIHRMLEYNPEKDTWKRNRLNPLDADALVIDEASMLDIHLAARLLQALPDGCKVLLVGDQDQLPSVGPGAVLKNLLQCPRVPRVTLQRIFRQDPCGDIARNAALIHQGLPPHHLRTMEHSADEEHLPEGTVLVPAESEEEACDIICTGVMDWLSESGYDLRKDVQVLCPVKKGAAGTIQLNRRLRERLFHEGEGTPPARSSQGGDARVREGDLMIQLKNDYENMVFNGDTGRVVAAWNEGGAYRFEVKYESSSLGSSVTKQVRYTQSKVGVEIDYAYALTVHKAQGSQYPVVIMPVLERHRSMLYRNLLYTGFSRARQLLVVVGKEEALAKAVANQVASKRSTLLAERIDNRDFAPPTSKHMS</sequence>
<dbReference type="Gene3D" id="3.40.50.300">
    <property type="entry name" value="P-loop containing nucleotide triphosphate hydrolases"/>
    <property type="match status" value="2"/>
</dbReference>
<evidence type="ECO:0000313" key="6">
    <source>
        <dbReference type="Proteomes" id="UP001515480"/>
    </source>
</evidence>
<reference evidence="5 6" key="1">
    <citation type="journal article" date="2024" name="Science">
        <title>Giant polyketide synthase enzymes in the biosynthesis of giant marine polyether toxins.</title>
        <authorList>
            <person name="Fallon T.R."/>
            <person name="Shende V.V."/>
            <person name="Wierzbicki I.H."/>
            <person name="Pendleton A.L."/>
            <person name="Watervoot N.F."/>
            <person name="Auber R.P."/>
            <person name="Gonzalez D.J."/>
            <person name="Wisecaver J.H."/>
            <person name="Moore B.S."/>
        </authorList>
    </citation>
    <scope>NUCLEOTIDE SEQUENCE [LARGE SCALE GENOMIC DNA]</scope>
    <source>
        <strain evidence="5 6">12B1</strain>
    </source>
</reference>
<evidence type="ECO:0000259" key="4">
    <source>
        <dbReference type="SMART" id="SM00382"/>
    </source>
</evidence>
<accession>A0AB34J6Y2</accession>
<dbReference type="Pfam" id="PF13245">
    <property type="entry name" value="AAA_19"/>
    <property type="match status" value="1"/>
</dbReference>
<evidence type="ECO:0000313" key="5">
    <source>
        <dbReference type="EMBL" id="KAL1514445.1"/>
    </source>
</evidence>
<evidence type="ECO:0000256" key="1">
    <source>
        <dbReference type="ARBA" id="ARBA00022741"/>
    </source>
</evidence>
<evidence type="ECO:0000256" key="3">
    <source>
        <dbReference type="SAM" id="MobiDB-lite"/>
    </source>
</evidence>
<organism evidence="5 6">
    <name type="scientific">Prymnesium parvum</name>
    <name type="common">Toxic golden alga</name>
    <dbReference type="NCBI Taxonomy" id="97485"/>
    <lineage>
        <taxon>Eukaryota</taxon>
        <taxon>Haptista</taxon>
        <taxon>Haptophyta</taxon>
        <taxon>Prymnesiophyceae</taxon>
        <taxon>Prymnesiales</taxon>
        <taxon>Prymnesiaceae</taxon>
        <taxon>Prymnesium</taxon>
    </lineage>
</organism>
<dbReference type="Pfam" id="PF13538">
    <property type="entry name" value="UvrD_C_2"/>
    <property type="match status" value="1"/>
</dbReference>
<dbReference type="EMBL" id="JBGBPQ010000012">
    <property type="protein sequence ID" value="KAL1514445.1"/>
    <property type="molecule type" value="Genomic_DNA"/>
</dbReference>
<feature type="domain" description="AAA+ ATPase" evidence="4">
    <location>
        <begin position="430"/>
        <end position="678"/>
    </location>
</feature>
<keyword evidence="1" id="KW-0547">Nucleotide-binding</keyword>
<dbReference type="CDD" id="cd18809">
    <property type="entry name" value="SF1_C_RecD"/>
    <property type="match status" value="1"/>
</dbReference>
<dbReference type="Pfam" id="PF14490">
    <property type="entry name" value="HHH_RecD2"/>
    <property type="match status" value="1"/>
</dbReference>
<dbReference type="InterPro" id="IPR050534">
    <property type="entry name" value="Coronavir_polyprotein_1ab"/>
</dbReference>
<dbReference type="InterPro" id="IPR029493">
    <property type="entry name" value="RecD2-like_HHH"/>
</dbReference>
<dbReference type="Proteomes" id="UP001515480">
    <property type="component" value="Unassembled WGS sequence"/>
</dbReference>
<name>A0AB34J6Y2_PRYPA</name>
<dbReference type="CDD" id="cd17933">
    <property type="entry name" value="DEXSc_RecD-like"/>
    <property type="match status" value="1"/>
</dbReference>
<proteinExistence type="predicted"/>
<dbReference type="SMART" id="SM00382">
    <property type="entry name" value="AAA"/>
    <property type="match status" value="1"/>
</dbReference>
<dbReference type="GO" id="GO:0003678">
    <property type="term" value="F:DNA helicase activity"/>
    <property type="evidence" value="ECO:0007669"/>
    <property type="project" value="UniProtKB-ARBA"/>
</dbReference>
<dbReference type="PANTHER" id="PTHR43788">
    <property type="entry name" value="DNA2/NAM7 HELICASE FAMILY MEMBER"/>
    <property type="match status" value="1"/>
</dbReference>
<dbReference type="Gene3D" id="1.10.10.2220">
    <property type="match status" value="1"/>
</dbReference>
<dbReference type="InterPro" id="IPR027785">
    <property type="entry name" value="UvrD-like_helicase_C"/>
</dbReference>
<dbReference type="SUPFAM" id="SSF47781">
    <property type="entry name" value="RuvA domain 2-like"/>
    <property type="match status" value="1"/>
</dbReference>
<keyword evidence="6" id="KW-1185">Reference proteome</keyword>
<dbReference type="InterPro" id="IPR010994">
    <property type="entry name" value="RuvA_2-like"/>
</dbReference>
<dbReference type="SUPFAM" id="SSF52540">
    <property type="entry name" value="P-loop containing nucleoside triphosphate hydrolases"/>
    <property type="match status" value="1"/>
</dbReference>